<keyword evidence="5" id="KW-0408">Iron</keyword>
<feature type="domain" description="Prolyl 4-hydroxylase alpha subunit" evidence="7">
    <location>
        <begin position="145"/>
        <end position="479"/>
    </location>
</feature>
<evidence type="ECO:0000313" key="8">
    <source>
        <dbReference type="EMBL" id="CAK0849232.1"/>
    </source>
</evidence>
<protein>
    <recommendedName>
        <fullName evidence="7">Prolyl 4-hydroxylase alpha subunit domain-containing protein</fullName>
    </recommendedName>
</protein>
<keyword evidence="6" id="KW-0732">Signal</keyword>
<evidence type="ECO:0000256" key="3">
    <source>
        <dbReference type="ARBA" id="ARBA00022964"/>
    </source>
</evidence>
<sequence>MAPPAALLAALLALAAEGAGCPPGGCDCPAPRGCTYPTEDPVEFVGEELRGGPGRGLLRRRAAGGGGEPAGARAGSSVFFLLNGAAQGLLARTGAGCFGSAAVAAAARLSPRAARVRAVSPMGRRVDGLASARAQGGFVHLLILGERFHWSPVRPGFVRRLHSEDLLEMVTLSVAPPVFLVRSSSGSVIGWDTQDLIQVAQPHLRDSPEKHYGKGMERHRTSQTAMIPNSGRSFRAQKLTQSLARLGSVSQVEGLQVVKYRRDEHYKKHQDFFVKGEEVEFDQWVEWLEQRLRENATLKDAIASADSRLHPASPSFSRALYEHLKAGRMLNEQDSAWVGDAVSDEDYKSRFRHVLKVAPLARLAKRAFASAVRTPELVMPEPPLGQNRLATLFVYLNSEFEGGATGFVSARMPPDPPPELVWSTYALPECQSGIQVRPKAGDAVLFYNLRADDAVEPLSQHVACPPHSGVKYGANVWIQTGEPSRLEL</sequence>
<keyword evidence="4" id="KW-0560">Oxidoreductase</keyword>
<dbReference type="InterPro" id="IPR045054">
    <property type="entry name" value="P4HA-like"/>
</dbReference>
<keyword evidence="9" id="KW-1185">Reference proteome</keyword>
<organism evidence="8 9">
    <name type="scientific">Prorocentrum cordatum</name>
    <dbReference type="NCBI Taxonomy" id="2364126"/>
    <lineage>
        <taxon>Eukaryota</taxon>
        <taxon>Sar</taxon>
        <taxon>Alveolata</taxon>
        <taxon>Dinophyceae</taxon>
        <taxon>Prorocentrales</taxon>
        <taxon>Prorocentraceae</taxon>
        <taxon>Prorocentrum</taxon>
    </lineage>
</organism>
<feature type="signal peptide" evidence="6">
    <location>
        <begin position="1"/>
        <end position="20"/>
    </location>
</feature>
<evidence type="ECO:0000256" key="5">
    <source>
        <dbReference type="ARBA" id="ARBA00023004"/>
    </source>
</evidence>
<dbReference type="Pfam" id="PF13640">
    <property type="entry name" value="2OG-FeII_Oxy_3"/>
    <property type="match status" value="1"/>
</dbReference>
<dbReference type="Gene3D" id="2.60.120.620">
    <property type="entry name" value="q2cbj1_9rhob like domain"/>
    <property type="match status" value="2"/>
</dbReference>
<dbReference type="InterPro" id="IPR006620">
    <property type="entry name" value="Pro_4_hyd_alph"/>
</dbReference>
<feature type="chain" id="PRO_5047126067" description="Prolyl 4-hydroxylase alpha subunit domain-containing protein" evidence="6">
    <location>
        <begin position="21"/>
        <end position="488"/>
    </location>
</feature>
<gene>
    <name evidence="8" type="ORF">PCOR1329_LOCUS41978</name>
</gene>
<evidence type="ECO:0000256" key="4">
    <source>
        <dbReference type="ARBA" id="ARBA00023002"/>
    </source>
</evidence>
<dbReference type="PANTHER" id="PTHR10869">
    <property type="entry name" value="PROLYL 4-HYDROXYLASE ALPHA SUBUNIT"/>
    <property type="match status" value="1"/>
</dbReference>
<keyword evidence="3" id="KW-0223">Dioxygenase</keyword>
<evidence type="ECO:0000259" key="7">
    <source>
        <dbReference type="SMART" id="SM00702"/>
    </source>
</evidence>
<name>A0ABN9TVG0_9DINO</name>
<reference evidence="8" key="1">
    <citation type="submission" date="2023-10" db="EMBL/GenBank/DDBJ databases">
        <authorList>
            <person name="Chen Y."/>
            <person name="Shah S."/>
            <person name="Dougan E. K."/>
            <person name="Thang M."/>
            <person name="Chan C."/>
        </authorList>
    </citation>
    <scope>NUCLEOTIDE SEQUENCE [LARGE SCALE GENOMIC DNA]</scope>
</reference>
<dbReference type="Proteomes" id="UP001189429">
    <property type="component" value="Unassembled WGS sequence"/>
</dbReference>
<keyword evidence="2" id="KW-0479">Metal-binding</keyword>
<comment type="cofactor">
    <cofactor evidence="1">
        <name>L-ascorbate</name>
        <dbReference type="ChEBI" id="CHEBI:38290"/>
    </cofactor>
</comment>
<evidence type="ECO:0000313" key="9">
    <source>
        <dbReference type="Proteomes" id="UP001189429"/>
    </source>
</evidence>
<evidence type="ECO:0000256" key="2">
    <source>
        <dbReference type="ARBA" id="ARBA00022723"/>
    </source>
</evidence>
<dbReference type="SMART" id="SM00702">
    <property type="entry name" value="P4Hc"/>
    <property type="match status" value="1"/>
</dbReference>
<proteinExistence type="predicted"/>
<evidence type="ECO:0000256" key="6">
    <source>
        <dbReference type="SAM" id="SignalP"/>
    </source>
</evidence>
<dbReference type="PANTHER" id="PTHR10869:SF246">
    <property type="entry name" value="TRANSMEMBRANE PROLYL 4-HYDROXYLASE"/>
    <property type="match status" value="1"/>
</dbReference>
<evidence type="ECO:0000256" key="1">
    <source>
        <dbReference type="ARBA" id="ARBA00001961"/>
    </source>
</evidence>
<comment type="caution">
    <text evidence="8">The sequence shown here is derived from an EMBL/GenBank/DDBJ whole genome shotgun (WGS) entry which is preliminary data.</text>
</comment>
<dbReference type="InterPro" id="IPR044862">
    <property type="entry name" value="Pro_4_hyd_alph_FE2OG_OXY"/>
</dbReference>
<dbReference type="EMBL" id="CAUYUJ010015046">
    <property type="protein sequence ID" value="CAK0849232.1"/>
    <property type="molecule type" value="Genomic_DNA"/>
</dbReference>
<accession>A0ABN9TVG0</accession>